<organism evidence="1 2">
    <name type="scientific">Aspergillus terreus</name>
    <dbReference type="NCBI Taxonomy" id="33178"/>
    <lineage>
        <taxon>Eukaryota</taxon>
        <taxon>Fungi</taxon>
        <taxon>Dikarya</taxon>
        <taxon>Ascomycota</taxon>
        <taxon>Pezizomycotina</taxon>
        <taxon>Eurotiomycetes</taxon>
        <taxon>Eurotiomycetidae</taxon>
        <taxon>Eurotiales</taxon>
        <taxon>Aspergillaceae</taxon>
        <taxon>Aspergillus</taxon>
        <taxon>Aspergillus subgen. Circumdati</taxon>
    </lineage>
</organism>
<gene>
    <name evidence="1" type="ORF">ATEIFO6365_0002048500</name>
</gene>
<name>A0A5M3YUL4_ASPTE</name>
<dbReference type="EMBL" id="BLJY01000002">
    <property type="protein sequence ID" value="GFF13374.1"/>
    <property type="molecule type" value="Genomic_DNA"/>
</dbReference>
<reference evidence="1 2" key="1">
    <citation type="submission" date="2020-01" db="EMBL/GenBank/DDBJ databases">
        <title>Aspergillus terreus IFO 6365 whole genome shotgun sequence.</title>
        <authorList>
            <person name="Kanamasa S."/>
            <person name="Takahashi H."/>
        </authorList>
    </citation>
    <scope>NUCLEOTIDE SEQUENCE [LARGE SCALE GENOMIC DNA]</scope>
    <source>
        <strain evidence="1 2">IFO 6365</strain>
    </source>
</reference>
<evidence type="ECO:0000313" key="1">
    <source>
        <dbReference type="EMBL" id="GFF13374.1"/>
    </source>
</evidence>
<dbReference type="OrthoDB" id="20872at2759"/>
<proteinExistence type="predicted"/>
<dbReference type="Proteomes" id="UP000452235">
    <property type="component" value="Unassembled WGS sequence"/>
</dbReference>
<keyword evidence="2" id="KW-1185">Reference proteome</keyword>
<dbReference type="AlphaFoldDB" id="A0A5M3YUL4"/>
<comment type="caution">
    <text evidence="1">The sequence shown here is derived from an EMBL/GenBank/DDBJ whole genome shotgun (WGS) entry which is preliminary data.</text>
</comment>
<protein>
    <submittedName>
        <fullName evidence="1">Phosphatases II</fullName>
    </submittedName>
</protein>
<accession>A0A5M3YUL4</accession>
<sequence>MAIAASAKNCARHFESLLQLPASHDLKQDWESVAFRFNIWCENDSVQSPTKASMDWRLRDAPLLQSAVVEALDDLERDLIRALHGFLGFANCVEYAENELNLTEEFRQCAKAAMESLLKSSMASEDLKRRIFDTICLRQEHFAYLRITNLAKEPTNDLNAPPASTLKDNTSSEVAQGFRIGYPQDGDDQYTT</sequence>
<evidence type="ECO:0000313" key="2">
    <source>
        <dbReference type="Proteomes" id="UP000452235"/>
    </source>
</evidence>